<organism evidence="1 2">
    <name type="scientific">Raoultella terrigena</name>
    <name type="common">Klebsiella terrigena</name>
    <dbReference type="NCBI Taxonomy" id="577"/>
    <lineage>
        <taxon>Bacteria</taxon>
        <taxon>Pseudomonadati</taxon>
        <taxon>Pseudomonadota</taxon>
        <taxon>Gammaproteobacteria</taxon>
        <taxon>Enterobacterales</taxon>
        <taxon>Enterobacteriaceae</taxon>
        <taxon>Klebsiella/Raoultella group</taxon>
        <taxon>Raoultella</taxon>
    </lineage>
</organism>
<dbReference type="EMBL" id="CABDVU010000001">
    <property type="protein sequence ID" value="VTN08318.1"/>
    <property type="molecule type" value="Genomic_DNA"/>
</dbReference>
<protein>
    <submittedName>
        <fullName evidence="1">Uncharacterized protein</fullName>
    </submittedName>
</protein>
<sequence>MESFSFSLPHRDQIDISVEGSEIIISQCSVQGDESDTIRFHFNDAESLISALQVAAETAKSN</sequence>
<name>A0A4U9CXD4_RAOTE</name>
<dbReference type="Proteomes" id="UP000339249">
    <property type="component" value="Unassembled WGS sequence"/>
</dbReference>
<gene>
    <name evidence="1" type="ORF">NCTC9185_00193</name>
</gene>
<reference evidence="1 2" key="1">
    <citation type="submission" date="2019-04" db="EMBL/GenBank/DDBJ databases">
        <authorList>
            <consortium name="Pathogen Informatics"/>
        </authorList>
    </citation>
    <scope>NUCLEOTIDE SEQUENCE [LARGE SCALE GENOMIC DNA]</scope>
    <source>
        <strain evidence="1 2">NCTC9185</strain>
    </source>
</reference>
<evidence type="ECO:0000313" key="2">
    <source>
        <dbReference type="Proteomes" id="UP000339249"/>
    </source>
</evidence>
<accession>A0A4U9CXD4</accession>
<dbReference type="AlphaFoldDB" id="A0A4U9CXD4"/>
<proteinExistence type="predicted"/>
<evidence type="ECO:0000313" key="1">
    <source>
        <dbReference type="EMBL" id="VTN08318.1"/>
    </source>
</evidence>